<accession>A0ABQ0B1S9</accession>
<feature type="signal peptide" evidence="1">
    <location>
        <begin position="1"/>
        <end position="19"/>
    </location>
</feature>
<organism evidence="2 3">
    <name type="scientific">Enterocloster alcoholdehydrogenati</name>
    <dbReference type="NCBI Taxonomy" id="2547410"/>
    <lineage>
        <taxon>Bacteria</taxon>
        <taxon>Bacillati</taxon>
        <taxon>Bacillota</taxon>
        <taxon>Clostridia</taxon>
        <taxon>Lachnospirales</taxon>
        <taxon>Lachnospiraceae</taxon>
        <taxon>Enterocloster</taxon>
    </lineage>
</organism>
<evidence type="ECO:0000313" key="2">
    <source>
        <dbReference type="EMBL" id="GAA6270238.1"/>
    </source>
</evidence>
<protein>
    <recommendedName>
        <fullName evidence="4">YHYH domain-containing protein</fullName>
    </recommendedName>
</protein>
<dbReference type="NCBIfam" id="NF033223">
    <property type="entry name" value="YHYH_alt"/>
    <property type="match status" value="1"/>
</dbReference>
<comment type="caution">
    <text evidence="2">The sequence shown here is derived from an EMBL/GenBank/DDBJ whole genome shotgun (WGS) entry which is preliminary data.</text>
</comment>
<evidence type="ECO:0000313" key="3">
    <source>
        <dbReference type="Proteomes" id="UP001600894"/>
    </source>
</evidence>
<sequence length="192" mass="20437">MKKNKTAAFLAALMVSACAPQTFLGASNVIVAEAHSGRTDANGGHRDKKNVSGLGSYHYHCGGHPAHLHTNGVCPYGKNTGALGSAAAAAAPASAKTKTEPAVPENISLVFDAKYYADNNSDLYAAYGYDKSKLLNHFLTDGMKEGRIACEGFNVNTYKENNADLAGAYGDDLSAYYTHYMNCGWAENRVCR</sequence>
<evidence type="ECO:0008006" key="4">
    <source>
        <dbReference type="Google" id="ProtNLM"/>
    </source>
</evidence>
<reference evidence="2 3" key="1">
    <citation type="submission" date="2024-04" db="EMBL/GenBank/DDBJ databases">
        <title>Defined microbial consortia suppress multidrug-resistant proinflammatory Enterobacteriaceae via ecological control.</title>
        <authorList>
            <person name="Furuichi M."/>
            <person name="Kawaguchi T."/>
            <person name="Pust M."/>
            <person name="Yasuma K."/>
            <person name="Plichta D."/>
            <person name="Hasegawa N."/>
            <person name="Ohya T."/>
            <person name="Bhattarai S."/>
            <person name="Sasajima S."/>
            <person name="Aoto Y."/>
            <person name="Tuganbaev T."/>
            <person name="Yaginuma M."/>
            <person name="Ueda M."/>
            <person name="Okahashi N."/>
            <person name="Amafuji K."/>
            <person name="Kiridooshi Y."/>
            <person name="Sugita K."/>
            <person name="Strazar M."/>
            <person name="Skelly A."/>
            <person name="Suda W."/>
            <person name="Hattori M."/>
            <person name="Nakamoto N."/>
            <person name="Caballero S."/>
            <person name="Norman J."/>
            <person name="Olle B."/>
            <person name="Tanoue T."/>
            <person name="Arita M."/>
            <person name="Bucci V."/>
            <person name="Atarashi K."/>
            <person name="Xavier R."/>
            <person name="Honda K."/>
        </authorList>
    </citation>
    <scope>NUCLEOTIDE SEQUENCE [LARGE SCALE GENOMIC DNA]</scope>
    <source>
        <strain evidence="3">f13</strain>
    </source>
</reference>
<name>A0ABQ0B1S9_9FIRM</name>
<gene>
    <name evidence="2" type="ORF">F130042H8_32980</name>
</gene>
<dbReference type="Proteomes" id="UP001600894">
    <property type="component" value="Unassembled WGS sequence"/>
</dbReference>
<feature type="chain" id="PRO_5045475264" description="YHYH domain-containing protein" evidence="1">
    <location>
        <begin position="20"/>
        <end position="192"/>
    </location>
</feature>
<evidence type="ECO:0000256" key="1">
    <source>
        <dbReference type="SAM" id="SignalP"/>
    </source>
</evidence>
<dbReference type="PROSITE" id="PS51257">
    <property type="entry name" value="PROKAR_LIPOPROTEIN"/>
    <property type="match status" value="1"/>
</dbReference>
<keyword evidence="1" id="KW-0732">Signal</keyword>
<proteinExistence type="predicted"/>
<keyword evidence="3" id="KW-1185">Reference proteome</keyword>
<dbReference type="InterPro" id="IPR047773">
    <property type="entry name" value="YHYH_dom_bact"/>
</dbReference>
<dbReference type="EMBL" id="BAABXL010000001">
    <property type="protein sequence ID" value="GAA6270238.1"/>
    <property type="molecule type" value="Genomic_DNA"/>
</dbReference>
<dbReference type="RefSeq" id="WP_390470855.1">
    <property type="nucleotide sequence ID" value="NZ_BAABXL010000001.1"/>
</dbReference>